<evidence type="ECO:0000313" key="1">
    <source>
        <dbReference type="EMBL" id="GBN91614.1"/>
    </source>
</evidence>
<name>A0A4Y2STI0_ARAVE</name>
<dbReference type="Proteomes" id="UP000499080">
    <property type="component" value="Unassembled WGS sequence"/>
</dbReference>
<organism evidence="1 2">
    <name type="scientific">Araneus ventricosus</name>
    <name type="common">Orbweaver spider</name>
    <name type="synonym">Epeira ventricosa</name>
    <dbReference type="NCBI Taxonomy" id="182803"/>
    <lineage>
        <taxon>Eukaryota</taxon>
        <taxon>Metazoa</taxon>
        <taxon>Ecdysozoa</taxon>
        <taxon>Arthropoda</taxon>
        <taxon>Chelicerata</taxon>
        <taxon>Arachnida</taxon>
        <taxon>Araneae</taxon>
        <taxon>Araneomorphae</taxon>
        <taxon>Entelegynae</taxon>
        <taxon>Araneoidea</taxon>
        <taxon>Araneidae</taxon>
        <taxon>Araneus</taxon>
    </lineage>
</organism>
<sequence>MPVIFRALCLLFGDNPWRQSIRSEHYPLSAVIQGLIKEESSAKWLSLKYLGSMDMLFLLEFHQFLLHCGMV</sequence>
<proteinExistence type="predicted"/>
<dbReference type="EMBL" id="BGPR01023975">
    <property type="protein sequence ID" value="GBN91614.1"/>
    <property type="molecule type" value="Genomic_DNA"/>
</dbReference>
<protein>
    <submittedName>
        <fullName evidence="1">Uncharacterized protein</fullName>
    </submittedName>
</protein>
<comment type="caution">
    <text evidence="1">The sequence shown here is derived from an EMBL/GenBank/DDBJ whole genome shotgun (WGS) entry which is preliminary data.</text>
</comment>
<dbReference type="AlphaFoldDB" id="A0A4Y2STI0"/>
<gene>
    <name evidence="1" type="ORF">AVEN_124220_1</name>
</gene>
<keyword evidence="2" id="KW-1185">Reference proteome</keyword>
<reference evidence="1 2" key="1">
    <citation type="journal article" date="2019" name="Sci. Rep.">
        <title>Orb-weaving spider Araneus ventricosus genome elucidates the spidroin gene catalogue.</title>
        <authorList>
            <person name="Kono N."/>
            <person name="Nakamura H."/>
            <person name="Ohtoshi R."/>
            <person name="Moran D.A.P."/>
            <person name="Shinohara A."/>
            <person name="Yoshida Y."/>
            <person name="Fujiwara M."/>
            <person name="Mori M."/>
            <person name="Tomita M."/>
            <person name="Arakawa K."/>
        </authorList>
    </citation>
    <scope>NUCLEOTIDE SEQUENCE [LARGE SCALE GENOMIC DNA]</scope>
</reference>
<accession>A0A4Y2STI0</accession>
<evidence type="ECO:0000313" key="2">
    <source>
        <dbReference type="Proteomes" id="UP000499080"/>
    </source>
</evidence>